<feature type="transmembrane region" description="Helical" evidence="1">
    <location>
        <begin position="55"/>
        <end position="80"/>
    </location>
</feature>
<keyword evidence="1" id="KW-1133">Transmembrane helix</keyword>
<feature type="transmembrane region" description="Helical" evidence="1">
    <location>
        <begin position="86"/>
        <end position="111"/>
    </location>
</feature>
<dbReference type="HOGENOM" id="CLU_1208712_0_0_14"/>
<gene>
    <name evidence="2" type="ordered locus">MARTH_orf594</name>
</gene>
<dbReference type="Proteomes" id="UP000008812">
    <property type="component" value="Chromosome"/>
</dbReference>
<dbReference type="KEGG" id="mat:MARTH_orf594"/>
<feature type="transmembrane region" description="Helical" evidence="1">
    <location>
        <begin position="123"/>
        <end position="142"/>
    </location>
</feature>
<protein>
    <submittedName>
        <fullName evidence="2">Hypothetical membrane protein</fullName>
    </submittedName>
</protein>
<dbReference type="EMBL" id="CP001047">
    <property type="protein sequence ID" value="ACF07388.1"/>
    <property type="molecule type" value="Genomic_DNA"/>
</dbReference>
<dbReference type="AlphaFoldDB" id="B3PMY6"/>
<keyword evidence="1" id="KW-0472">Membrane</keyword>
<keyword evidence="1" id="KW-0812">Transmembrane</keyword>
<accession>B3PMY6</accession>
<evidence type="ECO:0000256" key="1">
    <source>
        <dbReference type="SAM" id="Phobius"/>
    </source>
</evidence>
<evidence type="ECO:0000313" key="2">
    <source>
        <dbReference type="EMBL" id="ACF07388.1"/>
    </source>
</evidence>
<evidence type="ECO:0000313" key="3">
    <source>
        <dbReference type="Proteomes" id="UP000008812"/>
    </source>
</evidence>
<reference evidence="2 3" key="1">
    <citation type="journal article" date="2008" name="Infect. Immun.">
        <title>Genome of Mycoplasma arthritidis.</title>
        <authorList>
            <person name="Dybvig K."/>
            <person name="Zuhua C."/>
            <person name="Lao P."/>
            <person name="Jordan D.S."/>
            <person name="French C.T."/>
            <person name="Tu A.H."/>
            <person name="Loraine A.E."/>
        </authorList>
    </citation>
    <scope>NUCLEOTIDE SEQUENCE [LARGE SCALE GENOMIC DNA]</scope>
    <source>
        <strain evidence="2 3">158L3-1</strain>
    </source>
</reference>
<keyword evidence="3" id="KW-1185">Reference proteome</keyword>
<sequence>MNYFVIISMPFWVFASVELAIYLIFYLFIVYGFSKNYFKIRIRHDKKFLNVGLNLTILFLIATNVFFIFLFVFLIYQIIYKNELYIFVYLALDVVIETLINIILISGIYIIKKYKKDRFYYPRGGAFGSILIFLLSWRLFIWHKMTDHEEKIIRDQLKDKIEDIKTLDDLIGLLSIIEEREKKWDLKINRFWYDKVIYNVYGEKFEWTTIDNVFAALSKHQVDKNAKEN</sequence>
<feature type="transmembrane region" description="Helical" evidence="1">
    <location>
        <begin position="12"/>
        <end position="34"/>
    </location>
</feature>
<proteinExistence type="predicted"/>
<name>B3PMY6_META1</name>
<organism evidence="2 3">
    <name type="scientific">Metamycoplasma arthritidis (strain 158L3-1)</name>
    <name type="common">Mycoplasma arthritidis</name>
    <dbReference type="NCBI Taxonomy" id="243272"/>
    <lineage>
        <taxon>Bacteria</taxon>
        <taxon>Bacillati</taxon>
        <taxon>Mycoplasmatota</taxon>
        <taxon>Mycoplasmoidales</taxon>
        <taxon>Metamycoplasmataceae</taxon>
        <taxon>Metamycoplasma</taxon>
    </lineage>
</organism>
<dbReference type="RefSeq" id="WP_012498345.1">
    <property type="nucleotide sequence ID" value="NC_011025.1"/>
</dbReference>